<dbReference type="AlphaFoldDB" id="A0A3M8C1U2"/>
<evidence type="ECO:0000256" key="1">
    <source>
        <dbReference type="ARBA" id="ARBA00006484"/>
    </source>
</evidence>
<dbReference type="Pfam" id="PF13561">
    <property type="entry name" value="adh_short_C2"/>
    <property type="match status" value="1"/>
</dbReference>
<keyword evidence="2 3" id="KW-0560">Oxidoreductase</keyword>
<accession>A0A3M8C1U2</accession>
<organism evidence="3 4">
    <name type="scientific">Brevibacillus panacihumi</name>
    <dbReference type="NCBI Taxonomy" id="497735"/>
    <lineage>
        <taxon>Bacteria</taxon>
        <taxon>Bacillati</taxon>
        <taxon>Bacillota</taxon>
        <taxon>Bacilli</taxon>
        <taxon>Bacillales</taxon>
        <taxon>Paenibacillaceae</taxon>
        <taxon>Brevibacillus</taxon>
    </lineage>
</organism>
<dbReference type="RefSeq" id="WP_122915563.1">
    <property type="nucleotide sequence ID" value="NZ_RHHT01000074.1"/>
</dbReference>
<dbReference type="Gene3D" id="3.40.50.720">
    <property type="entry name" value="NAD(P)-binding Rossmann-like Domain"/>
    <property type="match status" value="1"/>
</dbReference>
<comment type="caution">
    <text evidence="3">The sequence shown here is derived from an EMBL/GenBank/DDBJ whole genome shotgun (WGS) entry which is preliminary data.</text>
</comment>
<dbReference type="InterPro" id="IPR020904">
    <property type="entry name" value="Sc_DH/Rdtase_CS"/>
</dbReference>
<proteinExistence type="inferred from homology"/>
<dbReference type="GO" id="GO:0008206">
    <property type="term" value="P:bile acid metabolic process"/>
    <property type="evidence" value="ECO:0007669"/>
    <property type="project" value="UniProtKB-ARBA"/>
</dbReference>
<sequence length="260" mass="27469">MTKLSGKTAVVTGAAQGIGKEIALRLAKEGANVAVVDRNEEKVMQTANEIKDLGRDSKGYGLDLKHTEAIAPLYETIAKDFGKIDIAVHAAGVALTKEFMEITGSDWDFVMDVNAKALFFCVQQAARQMMATGGGRIINFASIAGKQPTKPDLSVYGASKAAVLSITKTAAANFAASKISVNAICPGVVHTAMWDQIDSDRARIYNQPIGKAIENITGLIPLGRLAELDEISGLVAYLSSSEAEYITGQSINICGGLVMS</sequence>
<dbReference type="NCBIfam" id="NF005559">
    <property type="entry name" value="PRK07231.1"/>
    <property type="match status" value="1"/>
</dbReference>
<reference evidence="3 4" key="1">
    <citation type="submission" date="2018-10" db="EMBL/GenBank/DDBJ databases">
        <title>Phylogenomics of Brevibacillus.</title>
        <authorList>
            <person name="Dunlap C."/>
        </authorList>
    </citation>
    <scope>NUCLEOTIDE SEQUENCE [LARGE SCALE GENOMIC DNA]</scope>
    <source>
        <strain evidence="3 4">JCM 15085</strain>
    </source>
</reference>
<evidence type="ECO:0000256" key="2">
    <source>
        <dbReference type="ARBA" id="ARBA00023002"/>
    </source>
</evidence>
<dbReference type="InterPro" id="IPR002347">
    <property type="entry name" value="SDR_fam"/>
</dbReference>
<name>A0A3M8C1U2_9BACL</name>
<dbReference type="PRINTS" id="PR00081">
    <property type="entry name" value="GDHRDH"/>
</dbReference>
<dbReference type="GO" id="GO:0047936">
    <property type="term" value="F:glucose 1-dehydrogenase [NAD(P)+] activity"/>
    <property type="evidence" value="ECO:0007669"/>
    <property type="project" value="UniProtKB-EC"/>
</dbReference>
<dbReference type="InterPro" id="IPR036291">
    <property type="entry name" value="NAD(P)-bd_dom_sf"/>
</dbReference>
<evidence type="ECO:0000313" key="4">
    <source>
        <dbReference type="Proteomes" id="UP000281915"/>
    </source>
</evidence>
<comment type="similarity">
    <text evidence="1">Belongs to the short-chain dehydrogenases/reductases (SDR) family.</text>
</comment>
<gene>
    <name evidence="3" type="ORF">EDM58_23935</name>
</gene>
<dbReference type="EMBL" id="RHHT01000074">
    <property type="protein sequence ID" value="RNB69579.1"/>
    <property type="molecule type" value="Genomic_DNA"/>
</dbReference>
<dbReference type="FunFam" id="3.40.50.720:FF:000084">
    <property type="entry name" value="Short-chain dehydrogenase reductase"/>
    <property type="match status" value="1"/>
</dbReference>
<evidence type="ECO:0000313" key="3">
    <source>
        <dbReference type="EMBL" id="RNB69579.1"/>
    </source>
</evidence>
<dbReference type="PANTHER" id="PTHR42760">
    <property type="entry name" value="SHORT-CHAIN DEHYDROGENASES/REDUCTASES FAMILY MEMBER"/>
    <property type="match status" value="1"/>
</dbReference>
<dbReference type="PRINTS" id="PR00080">
    <property type="entry name" value="SDRFAMILY"/>
</dbReference>
<dbReference type="Proteomes" id="UP000281915">
    <property type="component" value="Unassembled WGS sequence"/>
</dbReference>
<dbReference type="EC" id="1.1.1.47" evidence="3"/>
<dbReference type="SUPFAM" id="SSF51735">
    <property type="entry name" value="NAD(P)-binding Rossmann-fold domains"/>
    <property type="match status" value="1"/>
</dbReference>
<dbReference type="PROSITE" id="PS00061">
    <property type="entry name" value="ADH_SHORT"/>
    <property type="match status" value="1"/>
</dbReference>
<protein>
    <submittedName>
        <fullName evidence="3">Glucose 1-dehydrogenase</fullName>
        <ecNumber evidence="3">1.1.1.47</ecNumber>
    </submittedName>
</protein>